<evidence type="ECO:0000313" key="1">
    <source>
        <dbReference type="EMBL" id="GEU83652.1"/>
    </source>
</evidence>
<name>A0A6L2NF21_TANCI</name>
<dbReference type="AlphaFoldDB" id="A0A6L2NF21"/>
<protein>
    <submittedName>
        <fullName evidence="1">Phospholipase-like protein</fullName>
    </submittedName>
</protein>
<organism evidence="1">
    <name type="scientific">Tanacetum cinerariifolium</name>
    <name type="common">Dalmatian daisy</name>
    <name type="synonym">Chrysanthemum cinerariifolium</name>
    <dbReference type="NCBI Taxonomy" id="118510"/>
    <lineage>
        <taxon>Eukaryota</taxon>
        <taxon>Viridiplantae</taxon>
        <taxon>Streptophyta</taxon>
        <taxon>Embryophyta</taxon>
        <taxon>Tracheophyta</taxon>
        <taxon>Spermatophyta</taxon>
        <taxon>Magnoliopsida</taxon>
        <taxon>eudicotyledons</taxon>
        <taxon>Gunneridae</taxon>
        <taxon>Pentapetalae</taxon>
        <taxon>asterids</taxon>
        <taxon>campanulids</taxon>
        <taxon>Asterales</taxon>
        <taxon>Asteraceae</taxon>
        <taxon>Asteroideae</taxon>
        <taxon>Anthemideae</taxon>
        <taxon>Anthemidinae</taxon>
        <taxon>Tanacetum</taxon>
    </lineage>
</organism>
<accession>A0A6L2NF21</accession>
<sequence>MDEVYILVDGSFLLSWGLGLEQLVTDAICVCLLLCLEVIFMDRLLVTEVDDILIRLVDSLESWNAFPWESFKRSHRWWNKVFEAIPKRIGWSKKAVFIRSDYHTLFCKDSNPIVDLRPTLAEYKFKWWASTNDYLTSNTNVPRSNISSVKDCIITKLNSRIFKLEAIIQIEDYLVEEEFMRRLEEEESYKHIDLWVDYMCYKHIDLWVDYMWYVLPDDANWAMVSTYLPWTEADKVFTCFRSINEPGQHWCLAEFDIVSGVVTFYDNGDSYDLKCCDWYIWTRDFLQVRLLEVLELLNVLDKK</sequence>
<gene>
    <name evidence="1" type="ORF">Tci_055630</name>
</gene>
<proteinExistence type="predicted"/>
<reference evidence="1" key="1">
    <citation type="journal article" date="2019" name="Sci. Rep.">
        <title>Draft genome of Tanacetum cinerariifolium, the natural source of mosquito coil.</title>
        <authorList>
            <person name="Yamashiro T."/>
            <person name="Shiraishi A."/>
            <person name="Satake H."/>
            <person name="Nakayama K."/>
        </authorList>
    </citation>
    <scope>NUCLEOTIDE SEQUENCE</scope>
</reference>
<dbReference type="EMBL" id="BKCJ010008725">
    <property type="protein sequence ID" value="GEU83652.1"/>
    <property type="molecule type" value="Genomic_DNA"/>
</dbReference>
<comment type="caution">
    <text evidence="1">The sequence shown here is derived from an EMBL/GenBank/DDBJ whole genome shotgun (WGS) entry which is preliminary data.</text>
</comment>